<dbReference type="CDD" id="cd04080">
    <property type="entry name" value="CBM6_cellulase-like"/>
    <property type="match status" value="1"/>
</dbReference>
<keyword evidence="14" id="KW-1185">Reference proteome</keyword>
<dbReference type="InterPro" id="IPR040720">
    <property type="entry name" value="GH81_C"/>
</dbReference>
<dbReference type="PANTHER" id="PTHR31983:SF0">
    <property type="entry name" value="GLUCAN ENDO-1,3-BETA-D-GLUCOSIDASE 2"/>
    <property type="match status" value="1"/>
</dbReference>
<protein>
    <recommendedName>
        <fullName evidence="3">glucan endo-1,3-beta-D-glucosidase</fullName>
        <ecNumber evidence="3">3.2.1.39</ecNumber>
    </recommendedName>
</protein>
<dbReference type="EMBL" id="CP029187">
    <property type="protein sequence ID" value="AWI27221.1"/>
    <property type="molecule type" value="Genomic_DNA"/>
</dbReference>
<evidence type="ECO:0000256" key="6">
    <source>
        <dbReference type="ARBA" id="ARBA00023277"/>
    </source>
</evidence>
<dbReference type="InterPro" id="IPR035986">
    <property type="entry name" value="PKD_dom_sf"/>
</dbReference>
<feature type="domain" description="Fibronectin type-III" evidence="11">
    <location>
        <begin position="1312"/>
        <end position="1403"/>
    </location>
</feature>
<dbReference type="GO" id="GO:0071555">
    <property type="term" value="P:cell wall organization"/>
    <property type="evidence" value="ECO:0007669"/>
    <property type="project" value="UniProtKB-KW"/>
</dbReference>
<dbReference type="EC" id="3.2.1.39" evidence="3"/>
<dbReference type="InterPro" id="IPR026444">
    <property type="entry name" value="Secre_tail"/>
</dbReference>
<dbReference type="Pfam" id="PF03422">
    <property type="entry name" value="CBM_6"/>
    <property type="match status" value="1"/>
</dbReference>
<reference evidence="13 14" key="1">
    <citation type="submission" date="2018-05" db="EMBL/GenBank/DDBJ databases">
        <title>Genome sequencing of Flavobacterium sp. HYN0049.</title>
        <authorList>
            <person name="Yi H."/>
            <person name="Baek C."/>
        </authorList>
    </citation>
    <scope>NUCLEOTIDE SEQUENCE [LARGE SCALE GENOMIC DNA]</scope>
    <source>
        <strain evidence="13 14">HYN0049</strain>
    </source>
</reference>
<evidence type="ECO:0000256" key="10">
    <source>
        <dbReference type="SAM" id="SignalP"/>
    </source>
</evidence>
<dbReference type="Proteomes" id="UP000244937">
    <property type="component" value="Chromosome"/>
</dbReference>
<evidence type="ECO:0000256" key="1">
    <source>
        <dbReference type="ARBA" id="ARBA00000382"/>
    </source>
</evidence>
<keyword evidence="9" id="KW-0624">Polysaccharide degradation</keyword>
<dbReference type="Gene3D" id="2.60.120.260">
    <property type="entry name" value="Galactose-binding domain-like"/>
    <property type="match status" value="1"/>
</dbReference>
<dbReference type="GO" id="GO:0000272">
    <property type="term" value="P:polysaccharide catabolic process"/>
    <property type="evidence" value="ECO:0007669"/>
    <property type="project" value="UniProtKB-KW"/>
</dbReference>
<dbReference type="InterPro" id="IPR036116">
    <property type="entry name" value="FN3_sf"/>
</dbReference>
<dbReference type="KEGG" id="fpal:HYN49_07475"/>
<evidence type="ECO:0000256" key="5">
    <source>
        <dbReference type="ARBA" id="ARBA00022801"/>
    </source>
</evidence>
<dbReference type="Pfam" id="PF22352">
    <property type="entry name" value="K319L-like_PKD"/>
    <property type="match status" value="1"/>
</dbReference>
<evidence type="ECO:0000256" key="7">
    <source>
        <dbReference type="ARBA" id="ARBA00023295"/>
    </source>
</evidence>
<dbReference type="InterPro" id="IPR005200">
    <property type="entry name" value="Endo-beta-glucanase"/>
</dbReference>
<feature type="domain" description="CBM6" evidence="12">
    <location>
        <begin position="876"/>
        <end position="1003"/>
    </location>
</feature>
<dbReference type="InterPro" id="IPR013783">
    <property type="entry name" value="Ig-like_fold"/>
</dbReference>
<evidence type="ECO:0000313" key="14">
    <source>
        <dbReference type="Proteomes" id="UP000244937"/>
    </source>
</evidence>
<name>A0A2S1SLG3_9FLAO</name>
<dbReference type="SMART" id="SM00606">
    <property type="entry name" value="CBD_IV"/>
    <property type="match status" value="1"/>
</dbReference>
<proteinExistence type="inferred from homology"/>
<keyword evidence="6" id="KW-0119">Carbohydrate metabolism</keyword>
<organism evidence="13 14">
    <name type="scientific">Flavobacterium pallidum</name>
    <dbReference type="NCBI Taxonomy" id="2172098"/>
    <lineage>
        <taxon>Bacteria</taxon>
        <taxon>Pseudomonadati</taxon>
        <taxon>Bacteroidota</taxon>
        <taxon>Flavobacteriia</taxon>
        <taxon>Flavobacteriales</taxon>
        <taxon>Flavobacteriaceae</taxon>
        <taxon>Flavobacterium</taxon>
    </lineage>
</organism>
<dbReference type="PROSITE" id="PS50853">
    <property type="entry name" value="FN3"/>
    <property type="match status" value="1"/>
</dbReference>
<evidence type="ECO:0000256" key="8">
    <source>
        <dbReference type="ARBA" id="ARBA00023316"/>
    </source>
</evidence>
<dbReference type="PROSITE" id="PS52008">
    <property type="entry name" value="GH81"/>
    <property type="match status" value="1"/>
</dbReference>
<dbReference type="OrthoDB" id="9762711at2"/>
<feature type="signal peptide" evidence="10">
    <location>
        <begin position="1"/>
        <end position="26"/>
    </location>
</feature>
<evidence type="ECO:0000256" key="9">
    <source>
        <dbReference type="ARBA" id="ARBA00023326"/>
    </source>
</evidence>
<evidence type="ECO:0000256" key="2">
    <source>
        <dbReference type="ARBA" id="ARBA00010730"/>
    </source>
</evidence>
<dbReference type="SUPFAM" id="SSF49299">
    <property type="entry name" value="PKD domain"/>
    <property type="match status" value="1"/>
</dbReference>
<dbReference type="InterPro" id="IPR003961">
    <property type="entry name" value="FN3_dom"/>
</dbReference>
<dbReference type="PROSITE" id="PS51175">
    <property type="entry name" value="CBM6"/>
    <property type="match status" value="1"/>
</dbReference>
<evidence type="ECO:0000259" key="11">
    <source>
        <dbReference type="PROSITE" id="PS50853"/>
    </source>
</evidence>
<accession>A0A2S1SLG3</accession>
<dbReference type="InterPro" id="IPR006584">
    <property type="entry name" value="Cellulose-bd_IV"/>
</dbReference>
<dbReference type="Pfam" id="PF17957">
    <property type="entry name" value="Big_7"/>
    <property type="match status" value="2"/>
</dbReference>
<dbReference type="Gene3D" id="2.60.40.10">
    <property type="entry name" value="Immunoglobulins"/>
    <property type="match status" value="4"/>
</dbReference>
<keyword evidence="5" id="KW-0378">Hydrolase</keyword>
<gene>
    <name evidence="13" type="ORF">HYN49_07475</name>
</gene>
<dbReference type="NCBIfam" id="TIGR04183">
    <property type="entry name" value="Por_Secre_tail"/>
    <property type="match status" value="1"/>
</dbReference>
<dbReference type="InterPro" id="IPR008979">
    <property type="entry name" value="Galactose-bd-like_sf"/>
</dbReference>
<dbReference type="Pfam" id="PF17652">
    <property type="entry name" value="Glyco_hydro81C"/>
    <property type="match status" value="1"/>
</dbReference>
<comment type="similarity">
    <text evidence="2">Belongs to the glycosyl hydrolase 81 family.</text>
</comment>
<evidence type="ECO:0000256" key="3">
    <source>
        <dbReference type="ARBA" id="ARBA00012780"/>
    </source>
</evidence>
<comment type="catalytic activity">
    <reaction evidence="1">
        <text>Hydrolysis of (1-&gt;3)-beta-D-glucosidic linkages in (1-&gt;3)-beta-D-glucans.</text>
        <dbReference type="EC" id="3.2.1.39"/>
    </reaction>
</comment>
<dbReference type="GO" id="GO:0030246">
    <property type="term" value="F:carbohydrate binding"/>
    <property type="evidence" value="ECO:0007669"/>
    <property type="project" value="InterPro"/>
</dbReference>
<dbReference type="SUPFAM" id="SSF49265">
    <property type="entry name" value="Fibronectin type III"/>
    <property type="match status" value="1"/>
</dbReference>
<dbReference type="PANTHER" id="PTHR31983">
    <property type="entry name" value="ENDO-1,3(4)-BETA-GLUCANASE 1"/>
    <property type="match status" value="1"/>
</dbReference>
<evidence type="ECO:0000256" key="4">
    <source>
        <dbReference type="ARBA" id="ARBA00022729"/>
    </source>
</evidence>
<dbReference type="GO" id="GO:0042973">
    <property type="term" value="F:glucan endo-1,3-beta-D-glucosidase activity"/>
    <property type="evidence" value="ECO:0007669"/>
    <property type="project" value="UniProtKB-EC"/>
</dbReference>
<keyword evidence="4 10" id="KW-0732">Signal</keyword>
<dbReference type="Pfam" id="PF18962">
    <property type="entry name" value="Por_Secre_tail"/>
    <property type="match status" value="1"/>
</dbReference>
<dbReference type="SUPFAM" id="SSF49785">
    <property type="entry name" value="Galactose-binding domain-like"/>
    <property type="match status" value="1"/>
</dbReference>
<feature type="chain" id="PRO_5015652188" description="glucan endo-1,3-beta-D-glucosidase" evidence="10">
    <location>
        <begin position="27"/>
        <end position="1595"/>
    </location>
</feature>
<dbReference type="Pfam" id="PF00041">
    <property type="entry name" value="fn3"/>
    <property type="match status" value="1"/>
</dbReference>
<dbReference type="GO" id="GO:0052861">
    <property type="term" value="F:endo-1,3(4)-beta-glucanase activity"/>
    <property type="evidence" value="ECO:0007669"/>
    <property type="project" value="InterPro"/>
</dbReference>
<evidence type="ECO:0000313" key="13">
    <source>
        <dbReference type="EMBL" id="AWI27221.1"/>
    </source>
</evidence>
<evidence type="ECO:0000259" key="12">
    <source>
        <dbReference type="PROSITE" id="PS51175"/>
    </source>
</evidence>
<keyword evidence="8" id="KW-0961">Cell wall biogenesis/degradation</keyword>
<keyword evidence="7" id="KW-0326">Glycosidase</keyword>
<dbReference type="InterPro" id="IPR005084">
    <property type="entry name" value="CBM6"/>
</dbReference>
<sequence length="1595" mass="172058">MKNIYQKNIIQIFTLLCVVFTTQIHAQFTTVGSGGYSNSFPGTDSAGRNAFPSGAPQLTGNAVGKPVPTNDWWSALLKENHAANLFNYPLAMKTVNDGLVVSYIVPTSTPNGASQPLDDALPITVGVTGLNAAQTKVADYSDWTVTMDWSNGAHQFEATAGIGMPFIYFTKNSADVAQLKITEGTVTISNEMLVVTNSHQGADFAVYAPVGSSWLQTGNTYTSTLNNKNYWSMAYIPPSASDVTAVANLYKKYAYVFPANTTSEWNYNQATAKLTTVFNVTTDVKEGTETNILLGLLPHQWAHLASASATPSGYAYPSIRGEIRTLDGNTFTVENTFKGILPTLPYLDNYSPGFNPAKLDSKIAQIENDGLATWTDSYNEGQVMNRLIQTARIADETGEVQARNKIVATIKERLEDWLKADSGEVAFLFYYNPTWSTLIGYPAGHGQDSNINDHHFHWGYFIHAAAFMEQFEPGWANQWGPMINMLVRDAASSDRNDLMFPYLRNFSPYAGHSWANGFATFPFGNDQESTSESMQFASSLIHWGTITENNAIRDLGIYIYTTEQTAIEEYWFDVNNRTFKPGYGFKVASRIWGNGYDNQTFWTGDIAAAYGIEMYPIHGGSLYLGQNTAYVQSLWNEMSSNTGILSNQANANLWHDVYWEYLAFINPQAAINLYDSYPDRGLKFGISDAQTYHWLHSMNALGNVNANITADYPITATFTTNGITTYVAHNYGDSAIDVTFSDGYILHVPANDMATSRDINATGVLSADFYQAYPNGSVHLTAAVTGTGITKVAFYDGENLIGEDMAAPYEIQATNLTLGIHGMYAKVYVENLFNITNIIAVQVGDQVPFSGTPSQIPGMIQAGNYDVFEGGIGQNISYNDSSQTNEGGYRPTEYVDAAVDANEGATVGWIASGEWMEYSIHVQTSGLYNATLRYASGNSNGGGPFHFEIDGNAATNDIALNTTGDWGNWVDKIVSNIPLTAGDHILRVAVTNGEFNLGKMTFAYATALPYSPPIANAGENITVVLPATTAILNGSLSNDPDGQPINYHWEQIYGPSTIHFDDISLASPNISNLVEGVYKCRLTVSDGEYEATDEVLIIVSASGNAAPSVSLTAPLNNTAYVEGTVIAINAIATDLDGNITAVAFYDGTTEIGTDDTAPYSFDWTNAAIGTHSITAVATDNGTAQSTSQPIAITVSQLMSCSETSDEAQQGTFSIGYDATFETVGNNVTVTFTMLDTDKAGVVAYLWKQSPFAETQMDNTSGLTFSKTLSGLTPGETITYACKFAFAGGLAVTKYISYVVGDDCGVSGPDTQAPTNFTATVGTVTSTTVQLLLNADDDSGNITYTIGYGSESISATGVSGVQKSVIISNLSPETPYTFTINASDIAGNNAANNAIVLHATTAADTSTSCSGTSNEAQQGTFSTGYNYSFMTNGTAVTITFELLDTDKVGVVAYLWHQNPFSEAQMTNTGGLQFSKTLTGQTPGTDISYGVKFAFAGGLAVTKYFMYTVGEDCALAVENPTLEKSISLYPNPADNLLNIEAKSFEVSKVEFYSVLGKKISKTLNSNNTIEINDLASGLYLVKIYAGDSFTIKKLIIR</sequence>